<gene>
    <name evidence="3" type="ORF">MKW98_002767</name>
</gene>
<keyword evidence="2" id="KW-0732">Signal</keyword>
<protein>
    <submittedName>
        <fullName evidence="3">Uncharacterized protein</fullName>
    </submittedName>
</protein>
<feature type="signal peptide" evidence="2">
    <location>
        <begin position="1"/>
        <end position="27"/>
    </location>
</feature>
<organism evidence="3 4">
    <name type="scientific">Papaver atlanticum</name>
    <dbReference type="NCBI Taxonomy" id="357466"/>
    <lineage>
        <taxon>Eukaryota</taxon>
        <taxon>Viridiplantae</taxon>
        <taxon>Streptophyta</taxon>
        <taxon>Embryophyta</taxon>
        <taxon>Tracheophyta</taxon>
        <taxon>Spermatophyta</taxon>
        <taxon>Magnoliopsida</taxon>
        <taxon>Ranunculales</taxon>
        <taxon>Papaveraceae</taxon>
        <taxon>Papaveroideae</taxon>
        <taxon>Papaver</taxon>
    </lineage>
</organism>
<evidence type="ECO:0000256" key="1">
    <source>
        <dbReference type="SAM" id="MobiDB-lite"/>
    </source>
</evidence>
<dbReference type="GO" id="GO:0005884">
    <property type="term" value="C:actin filament"/>
    <property type="evidence" value="ECO:0007669"/>
    <property type="project" value="TreeGrafter"/>
</dbReference>
<sequence>MANKISPGALVVLFHFAIVIMSQVTLAERNSVEILPLAGSEMCKHGDIYQQGYCSPTHNSHCCQNWCNRKCTEVHSSVVNEKSRKFTDKGSPKLECQCCCKNLSLPRPPPPIISLPVPPPPPKLSRLPPVKLSTTQLIVSSPQYSSPQPSLKARPPTAPGNVCKSGDIYSELRLFDTRECRLCLVECKTECGSIGTTIAKQVCLFEANSLLCKCCCKNINPSLPPPSPSPPPPSPFPPPPSPTRPPQPSPSPPTIPGNICKAGDIYSELRLYNTRDCRLCDEDCITECGFTGTSLTEQVCLIESDSLLCKCCCKNNNPSTPPPPQSPPALSPPPSPSLPPPAVPGNICKVGDTYSELRIFSTRDCRLCEEQCKTQCGFMGTKMAEQMCLVESDSLLCKCCCKNNSPTPPPSAHPPPQSAPSPPPPNSQILSCPAEMTILISTIPGQEPCKYTLSPSPPPYHYLSQI</sequence>
<evidence type="ECO:0000256" key="2">
    <source>
        <dbReference type="SAM" id="SignalP"/>
    </source>
</evidence>
<reference evidence="3" key="1">
    <citation type="submission" date="2022-04" db="EMBL/GenBank/DDBJ databases">
        <title>A functionally conserved STORR gene fusion in Papaver species that diverged 16.8 million years ago.</title>
        <authorList>
            <person name="Catania T."/>
        </authorList>
    </citation>
    <scope>NUCLEOTIDE SEQUENCE</scope>
    <source>
        <strain evidence="3">S-188037</strain>
    </source>
</reference>
<feature type="region of interest" description="Disordered" evidence="1">
    <location>
        <begin position="226"/>
        <end position="254"/>
    </location>
</feature>
<accession>A0AAD4TEN9</accession>
<dbReference type="InterPro" id="IPR051412">
    <property type="entry name" value="Formin_Homology_Diaphanous_sf"/>
</dbReference>
<evidence type="ECO:0000313" key="4">
    <source>
        <dbReference type="Proteomes" id="UP001202328"/>
    </source>
</evidence>
<proteinExistence type="predicted"/>
<evidence type="ECO:0000313" key="3">
    <source>
        <dbReference type="EMBL" id="KAI3957140.1"/>
    </source>
</evidence>
<dbReference type="PANTHER" id="PTHR45691:SF6">
    <property type="entry name" value="PROTEIN DIAPHANOUS"/>
    <property type="match status" value="1"/>
</dbReference>
<dbReference type="PANTHER" id="PTHR45691">
    <property type="entry name" value="PROTEIN DIAPHANOUS"/>
    <property type="match status" value="1"/>
</dbReference>
<name>A0AAD4TEN9_9MAGN</name>
<keyword evidence="4" id="KW-1185">Reference proteome</keyword>
<dbReference type="GO" id="GO:0030041">
    <property type="term" value="P:actin filament polymerization"/>
    <property type="evidence" value="ECO:0007669"/>
    <property type="project" value="TreeGrafter"/>
</dbReference>
<feature type="chain" id="PRO_5041960408" evidence="2">
    <location>
        <begin position="28"/>
        <end position="466"/>
    </location>
</feature>
<dbReference type="EMBL" id="JAJJMB010001378">
    <property type="protein sequence ID" value="KAI3957140.1"/>
    <property type="molecule type" value="Genomic_DNA"/>
</dbReference>
<comment type="caution">
    <text evidence="3">The sequence shown here is derived from an EMBL/GenBank/DDBJ whole genome shotgun (WGS) entry which is preliminary data.</text>
</comment>
<dbReference type="AlphaFoldDB" id="A0AAD4TEN9"/>
<dbReference type="Proteomes" id="UP001202328">
    <property type="component" value="Unassembled WGS sequence"/>
</dbReference>